<dbReference type="OrthoDB" id="2638305at2759"/>
<feature type="region of interest" description="Disordered" evidence="1">
    <location>
        <begin position="808"/>
        <end position="875"/>
    </location>
</feature>
<reference evidence="2 3" key="1">
    <citation type="journal article" date="2011" name="MBio">
        <title>Genome variation in Cryptococcus gattii, an emerging pathogen of immunocompetent hosts.</title>
        <authorList>
            <person name="D'Souza C.A."/>
            <person name="Kronstad J.W."/>
            <person name="Taylor G."/>
            <person name="Warren R."/>
            <person name="Yuen M."/>
            <person name="Hu G."/>
            <person name="Jung W.H."/>
            <person name="Sham A."/>
            <person name="Kidd S.E."/>
            <person name="Tangen K."/>
            <person name="Lee N."/>
            <person name="Zeilmaker T."/>
            <person name="Sawkins J."/>
            <person name="McVicker G."/>
            <person name="Shah S."/>
            <person name="Gnerre S."/>
            <person name="Griggs A."/>
            <person name="Zeng Q."/>
            <person name="Bartlett K."/>
            <person name="Li W."/>
            <person name="Wang X."/>
            <person name="Heitman J."/>
            <person name="Stajich J.E."/>
            <person name="Fraser J.A."/>
            <person name="Meyer W."/>
            <person name="Carter D."/>
            <person name="Schein J."/>
            <person name="Krzywinski M."/>
            <person name="Kwon-Chung K.J."/>
            <person name="Varma A."/>
            <person name="Wang J."/>
            <person name="Brunham R."/>
            <person name="Fyfe M."/>
            <person name="Ouellette B.F."/>
            <person name="Siddiqui A."/>
            <person name="Marra M."/>
            <person name="Jones S."/>
            <person name="Holt R."/>
            <person name="Birren B.W."/>
            <person name="Galagan J.E."/>
            <person name="Cuomo C.A."/>
        </authorList>
    </citation>
    <scope>NUCLEOTIDE SEQUENCE [LARGE SCALE GENOMIC DNA]</scope>
    <source>
        <strain evidence="3">WM276 / ATCC MYA-4071</strain>
    </source>
</reference>
<dbReference type="GeneID" id="10189954"/>
<evidence type="ECO:0000256" key="1">
    <source>
        <dbReference type="SAM" id="MobiDB-lite"/>
    </source>
</evidence>
<feature type="compositionally biased region" description="Basic and acidic residues" evidence="1">
    <location>
        <begin position="759"/>
        <end position="769"/>
    </location>
</feature>
<dbReference type="Proteomes" id="UP000007805">
    <property type="component" value="Chromosome E"/>
</dbReference>
<dbReference type="EMBL" id="CP000290">
    <property type="protein sequence ID" value="ADV22323.1"/>
    <property type="molecule type" value="Genomic_DNA"/>
</dbReference>
<accession>E6R6A6</accession>
<protein>
    <submittedName>
        <fullName evidence="2">Uncharacterized protein</fullName>
    </submittedName>
</protein>
<feature type="compositionally biased region" description="Low complexity" evidence="1">
    <location>
        <begin position="808"/>
        <end position="834"/>
    </location>
</feature>
<evidence type="ECO:0000313" key="3">
    <source>
        <dbReference type="Proteomes" id="UP000007805"/>
    </source>
</evidence>
<dbReference type="RefSeq" id="XP_003194110.1">
    <property type="nucleotide sequence ID" value="XM_003194062.1"/>
</dbReference>
<proteinExistence type="predicted"/>
<feature type="compositionally biased region" description="Basic and acidic residues" evidence="1">
    <location>
        <begin position="847"/>
        <end position="861"/>
    </location>
</feature>
<dbReference type="KEGG" id="cgi:CGB_E0040C"/>
<dbReference type="AlphaFoldDB" id="E6R6A6"/>
<keyword evidence="3" id="KW-1185">Reference proteome</keyword>
<name>E6R6A6_CRYGW</name>
<reference key="2">
    <citation type="journal article" date="2011" name="MBio">
        <title>Genome variation in Cryptococcus gattii, an emerging pathogen of immunocompetent hosts.</title>
        <authorList>
            <person name="D'Souza C.A."/>
            <person name="Kronstad J.W."/>
            <person name="Taylor G."/>
            <person name="Warren R."/>
            <person name="Yuen M."/>
            <person name="Hu G."/>
            <person name="Jung W.H."/>
            <person name="Sham A."/>
            <person name="Kidd S.E."/>
            <person name="Tangen K."/>
            <person name="Lee N."/>
            <person name="Zeilmaker T."/>
            <person name="Sawkins J."/>
            <person name="McVicker G."/>
            <person name="Shah S."/>
            <person name="Gnerre S."/>
            <person name="Griggs A."/>
            <person name="Zeng Q."/>
            <person name="Bartlett K."/>
            <person name="Li W."/>
            <person name="Wang X."/>
            <person name="Heitman J."/>
            <person name="Stajich J.E."/>
            <person name="Fraser J.A."/>
            <person name="Meyer W."/>
            <person name="Carter D."/>
            <person name="Schein J."/>
            <person name="Krzywinski M."/>
            <person name="Kwong-Chung K.J."/>
            <person name="Varma A."/>
            <person name="Wang J."/>
            <person name="Brunham R."/>
            <person name="Fyfe M."/>
            <person name="Ouellette B.F.F."/>
            <person name="Siddiqui A."/>
            <person name="Marra M."/>
            <person name="Jones S."/>
            <person name="Holt R."/>
            <person name="Birren B.W."/>
            <person name="Galagan J.E."/>
            <person name="Cuomo C.A."/>
        </authorList>
    </citation>
    <scope>NUCLEOTIDE SEQUENCE</scope>
    <source>
        <strain>WM276</strain>
    </source>
</reference>
<dbReference type="VEuPathDB" id="FungiDB:CGB_E0040C"/>
<dbReference type="HOGENOM" id="CLU_273101_0_0_1"/>
<gene>
    <name evidence="2" type="ordered locus">CGB_E0040C</name>
</gene>
<evidence type="ECO:0000313" key="2">
    <source>
        <dbReference type="EMBL" id="ADV22323.1"/>
    </source>
</evidence>
<organism evidence="2 3">
    <name type="scientific">Cryptococcus gattii serotype B (strain WM276 / ATCC MYA-4071)</name>
    <name type="common">Filobasidiella gattii</name>
    <name type="synonym">Cryptococcus bacillisporus</name>
    <dbReference type="NCBI Taxonomy" id="367775"/>
    <lineage>
        <taxon>Eukaryota</taxon>
        <taxon>Fungi</taxon>
        <taxon>Dikarya</taxon>
        <taxon>Basidiomycota</taxon>
        <taxon>Agaricomycotina</taxon>
        <taxon>Tremellomycetes</taxon>
        <taxon>Tremellales</taxon>
        <taxon>Cryptococcaceae</taxon>
        <taxon>Cryptococcus</taxon>
        <taxon>Cryptococcus gattii species complex</taxon>
    </lineage>
</organism>
<sequence length="1180" mass="132553">MSSTSFNISVVRLQLREACKGREKRDDESQKRKNANNWIVDWKGGDLSDASIENRRNRWIKDKCHGTMEQMDFVAGVLEYMTVLERLKNQSGCTPSSFPFYGPLFIPPSLEEMQFRGKSISAHPSSILVEPVLIVHPLFYPEMVLDKCPKAGCQATVKRKGWKPFRSVYGVEYNIKVVSLQYICAEHGVYSPSADTYWEERMPWEQELHMLHSRRLETRFYAAALRERTRMSFFNKSAAPFPMMLSRAQIEKDDEPPAVRINVSEDNTTELSEHDNQISINPSPSFDTVRACYEHFVARQRKHESSQYIRTLSGLIAAVDATMKVANKASVYSRTSNGKMQVVNPFAGGLLTGVNEDKELVFWEFLPNNSPSEMQGPLLEFAERCQLLGQNFGELGEVVVDRCCDFRRRIHEALPEVSVVQDFYHVKERIMRTLPANSDHRSALSAGLTRAIVSTWANKEGNPAQYRPIEEQLTRMNDLRNHFMSTSIATLVFRSTFDIQVKHVRGGCLQRRHPHLPSHTSGNENWHKRLGDLVRGKASSLTTIQDLLADGILRYNVKVDIYNLSQPADSPSRQFRAALASSHHVFVMNYLLRQREALYGVPQPLLLNVAPHHRFGLVPRQPPGEFDGDPEKRYKFLKENLMTIHEKQRGDEEEDKDGIGGQLSVDEDCLFLGVTLNGDADVLVDPESLIPPDPRTPSPRKRSAPYCVISRVEEGQAKRQKLVDDQPHGTDMIRQANAINSSNIQEDGETSMAISPESEQPRSLRKDTVPEGSSTDTPAMAIHLPLCGIADQFTPNARTPSTSLLAPSTSLLAPSTSPLAPSTSPLASSTSPLAHLTPPHPPSSEVQVHEDREEKPSDYEHLTIVQGTDKGKEVSRGISTVAVPSFSPVSSLPSCRAGPSQLHRRSTLTDWCQPRKAAVTSDLQTADHQNIVNPPPLSRSATTYQLGLDASIAAYVEKQKMSTSAFFRFAALRLQYGWRSSMTDAEWREAGSIYNNQFTKIKPDFYNTSFPVPRDEIERSVQTLKLHCADFERKISSRVASAVADKRRNQLRKQCSRCSKVKDGHGPGQNHGRDVCSDGFLSRFTGVPFPIGPDTIGISAFVRLEQDPAAKRKKKVLDKSILRAMMSETVRTEEAIKKGERSPLSGRDQIIHQNRLQFAQLAWDPRSSVFVLDEEARFVV</sequence>
<feature type="region of interest" description="Disordered" evidence="1">
    <location>
        <begin position="737"/>
        <end position="779"/>
    </location>
</feature>